<feature type="region of interest" description="Disordered" evidence="1">
    <location>
        <begin position="225"/>
        <end position="303"/>
    </location>
</feature>
<comment type="caution">
    <text evidence="2">The sequence shown here is derived from an EMBL/GenBank/DDBJ whole genome shotgun (WGS) entry which is preliminary data.</text>
</comment>
<accession>A0A8J3HVJ3</accession>
<dbReference type="AlphaFoldDB" id="A0A8J3HVJ3"/>
<dbReference type="RefSeq" id="WP_220194205.1">
    <property type="nucleotide sequence ID" value="NZ_BNJF01000001.1"/>
</dbReference>
<name>A0A8J3HVJ3_9CHLR</name>
<organism evidence="2 3">
    <name type="scientific">Ktedonospora formicarum</name>
    <dbReference type="NCBI Taxonomy" id="2778364"/>
    <lineage>
        <taxon>Bacteria</taxon>
        <taxon>Bacillati</taxon>
        <taxon>Chloroflexota</taxon>
        <taxon>Ktedonobacteria</taxon>
        <taxon>Ktedonobacterales</taxon>
        <taxon>Ktedonobacteraceae</taxon>
        <taxon>Ktedonospora</taxon>
    </lineage>
</organism>
<feature type="compositionally biased region" description="Polar residues" evidence="1">
    <location>
        <begin position="235"/>
        <end position="244"/>
    </location>
</feature>
<dbReference type="EMBL" id="BNJF01000001">
    <property type="protein sequence ID" value="GHO44837.1"/>
    <property type="molecule type" value="Genomic_DNA"/>
</dbReference>
<proteinExistence type="predicted"/>
<gene>
    <name evidence="2" type="ORF">KSX_30000</name>
</gene>
<keyword evidence="3" id="KW-1185">Reference proteome</keyword>
<dbReference type="InterPro" id="IPR036390">
    <property type="entry name" value="WH_DNA-bd_sf"/>
</dbReference>
<evidence type="ECO:0000256" key="1">
    <source>
        <dbReference type="SAM" id="MobiDB-lite"/>
    </source>
</evidence>
<dbReference type="Proteomes" id="UP000612362">
    <property type="component" value="Unassembled WGS sequence"/>
</dbReference>
<dbReference type="SUPFAM" id="SSF46785">
    <property type="entry name" value="Winged helix' DNA-binding domain"/>
    <property type="match status" value="1"/>
</dbReference>
<reference evidence="2" key="1">
    <citation type="submission" date="2020-10" db="EMBL/GenBank/DDBJ databases">
        <title>Taxonomic study of unclassified bacteria belonging to the class Ktedonobacteria.</title>
        <authorList>
            <person name="Yabe S."/>
            <person name="Wang C.M."/>
            <person name="Zheng Y."/>
            <person name="Sakai Y."/>
            <person name="Cavaletti L."/>
            <person name="Monciardini P."/>
            <person name="Donadio S."/>
        </authorList>
    </citation>
    <scope>NUCLEOTIDE SEQUENCE</scope>
    <source>
        <strain evidence="2">SOSP1-1</strain>
    </source>
</reference>
<sequence>MFSTRPTSLLVIDNLAAFRKGFPGNDRDLLDALRRLAETCQMSILVLHTGRRSTPLAAHVDHHWHLSRLPISNYYRLETHCGNLKPATHLLHCSSDTLSFRFASLSEITSLNTISAHKVLSPERLTILHLIHNSEKAMTPRQLATALDFDDDCMRQLLSKMHKADLLTTTDYGHYSIHPFIKSLIPALLDEVPILPLLTLNEIPPDDLNATIPHTSHDPNLNAAISHLSDPGPTTPHTTNTQDQLDAHTSHDPNLNAAIPHTSKSNTMPSQPKQPLTNFHTPNAAITHNSEQYNGTPRKDPNM</sequence>
<evidence type="ECO:0000313" key="3">
    <source>
        <dbReference type="Proteomes" id="UP000612362"/>
    </source>
</evidence>
<evidence type="ECO:0000313" key="2">
    <source>
        <dbReference type="EMBL" id="GHO44837.1"/>
    </source>
</evidence>
<protein>
    <submittedName>
        <fullName evidence="2">Uncharacterized protein</fullName>
    </submittedName>
</protein>
<feature type="compositionally biased region" description="Polar residues" evidence="1">
    <location>
        <begin position="262"/>
        <end position="295"/>
    </location>
</feature>